<dbReference type="GO" id="GO:0005886">
    <property type="term" value="C:plasma membrane"/>
    <property type="evidence" value="ECO:0007669"/>
    <property type="project" value="UniProtKB-SubCell"/>
</dbReference>
<evidence type="ECO:0000313" key="11">
    <source>
        <dbReference type="Proteomes" id="UP000051790"/>
    </source>
</evidence>
<feature type="transmembrane region" description="Helical" evidence="8">
    <location>
        <begin position="256"/>
        <end position="276"/>
    </location>
</feature>
<comment type="caution">
    <text evidence="10">The sequence shown here is derived from an EMBL/GenBank/DDBJ whole genome shotgun (WGS) entry which is preliminary data.</text>
</comment>
<dbReference type="InterPro" id="IPR004501">
    <property type="entry name" value="PTS_EIIC_3"/>
</dbReference>
<evidence type="ECO:0000256" key="4">
    <source>
        <dbReference type="ARBA" id="ARBA00022597"/>
    </source>
</evidence>
<dbReference type="GO" id="GO:1902815">
    <property type="term" value="P:N,N'-diacetylchitobiose import"/>
    <property type="evidence" value="ECO:0007669"/>
    <property type="project" value="TreeGrafter"/>
</dbReference>
<feature type="transmembrane region" description="Helical" evidence="8">
    <location>
        <begin position="225"/>
        <end position="244"/>
    </location>
</feature>
<accession>A0A0R1QQB8</accession>
<evidence type="ECO:0000256" key="8">
    <source>
        <dbReference type="SAM" id="Phobius"/>
    </source>
</evidence>
<dbReference type="PANTHER" id="PTHR33989:SF4">
    <property type="entry name" value="PTS SYSTEM N,N'-DIACETYLCHITOBIOSE-SPECIFIC EIIC COMPONENT"/>
    <property type="match status" value="1"/>
</dbReference>
<dbReference type="GO" id="GO:0008982">
    <property type="term" value="F:protein-N(PI)-phosphohistidine-sugar phosphotransferase activity"/>
    <property type="evidence" value="ECO:0007669"/>
    <property type="project" value="InterPro"/>
</dbReference>
<evidence type="ECO:0000313" key="10">
    <source>
        <dbReference type="EMBL" id="KRL44490.1"/>
    </source>
</evidence>
<keyword evidence="6 8" id="KW-1133">Transmembrane helix</keyword>
<feature type="transmembrane region" description="Helical" evidence="8">
    <location>
        <begin position="110"/>
        <end position="128"/>
    </location>
</feature>
<evidence type="ECO:0000256" key="1">
    <source>
        <dbReference type="ARBA" id="ARBA00004651"/>
    </source>
</evidence>
<evidence type="ECO:0000256" key="3">
    <source>
        <dbReference type="ARBA" id="ARBA00022475"/>
    </source>
</evidence>
<evidence type="ECO:0000256" key="5">
    <source>
        <dbReference type="ARBA" id="ARBA00022692"/>
    </source>
</evidence>
<dbReference type="PATRIC" id="fig|1423769.4.peg.1154"/>
<reference evidence="10 11" key="1">
    <citation type="journal article" date="2015" name="Genome Announc.">
        <title>Expanding the biotechnology potential of lactobacilli through comparative genomics of 213 strains and associated genera.</title>
        <authorList>
            <person name="Sun Z."/>
            <person name="Harris H.M."/>
            <person name="McCann A."/>
            <person name="Guo C."/>
            <person name="Argimon S."/>
            <person name="Zhang W."/>
            <person name="Yang X."/>
            <person name="Jeffery I.B."/>
            <person name="Cooney J.C."/>
            <person name="Kagawa T.F."/>
            <person name="Liu W."/>
            <person name="Song Y."/>
            <person name="Salvetti E."/>
            <person name="Wrobel A."/>
            <person name="Rasinkangas P."/>
            <person name="Parkhill J."/>
            <person name="Rea M.C."/>
            <person name="O'Sullivan O."/>
            <person name="Ritari J."/>
            <person name="Douillard F.P."/>
            <person name="Paul Ross R."/>
            <person name="Yang R."/>
            <person name="Briner A.E."/>
            <person name="Felis G.E."/>
            <person name="de Vos W.M."/>
            <person name="Barrangou R."/>
            <person name="Klaenhammer T.R."/>
            <person name="Caufield P.W."/>
            <person name="Cui Y."/>
            <person name="Zhang H."/>
            <person name="O'Toole P.W."/>
        </authorList>
    </citation>
    <scope>NUCLEOTIDE SEQUENCE [LARGE SCALE GENOMIC DNA]</scope>
    <source>
        <strain evidence="10 11">DSM 13343</strain>
    </source>
</reference>
<gene>
    <name evidence="10" type="ORF">FD01_GL001064</name>
</gene>
<keyword evidence="5 8" id="KW-0812">Transmembrane</keyword>
<feature type="domain" description="PTS EIIC type-3" evidence="9">
    <location>
        <begin position="1"/>
        <end position="350"/>
    </location>
</feature>
<name>A0A0R1QQB8_9LACO</name>
<protein>
    <submittedName>
        <fullName evidence="10">Cellobiose-specific PTS system IIC component</fullName>
    </submittedName>
</protein>
<dbReference type="InterPro" id="IPR003352">
    <property type="entry name" value="PTS_EIIC"/>
</dbReference>
<feature type="transmembrane region" description="Helical" evidence="8">
    <location>
        <begin position="135"/>
        <end position="152"/>
    </location>
</feature>
<feature type="transmembrane region" description="Helical" evidence="8">
    <location>
        <begin position="330"/>
        <end position="350"/>
    </location>
</feature>
<dbReference type="Pfam" id="PF02378">
    <property type="entry name" value="PTS_EIIC"/>
    <property type="match status" value="1"/>
</dbReference>
<proteinExistence type="predicted"/>
<dbReference type="Proteomes" id="UP000051790">
    <property type="component" value="Unassembled WGS sequence"/>
</dbReference>
<evidence type="ECO:0000256" key="6">
    <source>
        <dbReference type="ARBA" id="ARBA00022989"/>
    </source>
</evidence>
<keyword evidence="2" id="KW-0813">Transport</keyword>
<dbReference type="RefSeq" id="WP_056963740.1">
    <property type="nucleotide sequence ID" value="NZ_AZEU01000151.1"/>
</dbReference>
<keyword evidence="11" id="KW-1185">Reference proteome</keyword>
<keyword evidence="4" id="KW-0762">Sugar transport</keyword>
<dbReference type="EMBL" id="AZEU01000151">
    <property type="protein sequence ID" value="KRL44490.1"/>
    <property type="molecule type" value="Genomic_DNA"/>
</dbReference>
<sequence length="361" mass="39094">MQKLLKQTIQPLMPVVLIGTAAQALLLSVFSKDGFFAQVFDLTKWLPGFHTLHDCCALLTTYTIGLLGLLMAVFAARALTKNDKQLASLVAGIGYLILNTTRMATFSPAIGADGILWGLLFGWLIGFSFNHLPKALVTGGTLLITLGLRLGWDRLATAHVITLNAPRGSWLLWTNSVVAWLGLPAPIDAMMPMLTGTKATANLNAALAHHSLPNPISIGTLYRPYAMFGGVGMTLGLIIAILLIDKRSEKRRLAWWSLPMSVVNLNLPLMLGYRIWLNPLMLIPYFCAPLASCAIAWSALKLHLINTSVYQVPATTPGPMIAWLTTNGNWPALIVSALCLVVSVLIYLPFVKKVSGGEQLG</sequence>
<keyword evidence="7 8" id="KW-0472">Membrane</keyword>
<dbReference type="OrthoDB" id="1651152at2"/>
<dbReference type="GO" id="GO:0009401">
    <property type="term" value="P:phosphoenolpyruvate-dependent sugar phosphotransferase system"/>
    <property type="evidence" value="ECO:0007669"/>
    <property type="project" value="InterPro"/>
</dbReference>
<comment type="subcellular location">
    <subcellularLocation>
        <location evidence="1">Cell membrane</location>
        <topology evidence="1">Multi-pass membrane protein</topology>
    </subcellularLocation>
</comment>
<dbReference type="InterPro" id="IPR051088">
    <property type="entry name" value="PTS_Sugar-EIIC/EIIB"/>
</dbReference>
<evidence type="ECO:0000259" key="9">
    <source>
        <dbReference type="PROSITE" id="PS51105"/>
    </source>
</evidence>
<evidence type="ECO:0000256" key="2">
    <source>
        <dbReference type="ARBA" id="ARBA00022448"/>
    </source>
</evidence>
<keyword evidence="3" id="KW-1003">Cell membrane</keyword>
<dbReference type="PANTHER" id="PTHR33989">
    <property type="match status" value="1"/>
</dbReference>
<dbReference type="AlphaFoldDB" id="A0A0R1QQB8"/>
<feature type="transmembrane region" description="Helical" evidence="8">
    <location>
        <begin position="51"/>
        <end position="74"/>
    </location>
</feature>
<feature type="transmembrane region" description="Helical" evidence="8">
    <location>
        <begin position="12"/>
        <end position="31"/>
    </location>
</feature>
<dbReference type="PROSITE" id="PS51105">
    <property type="entry name" value="PTS_EIIC_TYPE_3"/>
    <property type="match status" value="1"/>
</dbReference>
<organism evidence="10 11">
    <name type="scientific">Lacticaseibacillus manihotivorans DSM 13343 = JCM 12514</name>
    <dbReference type="NCBI Taxonomy" id="1423769"/>
    <lineage>
        <taxon>Bacteria</taxon>
        <taxon>Bacillati</taxon>
        <taxon>Bacillota</taxon>
        <taxon>Bacilli</taxon>
        <taxon>Lactobacillales</taxon>
        <taxon>Lactobacillaceae</taxon>
        <taxon>Lacticaseibacillus</taxon>
    </lineage>
</organism>
<feature type="transmembrane region" description="Helical" evidence="8">
    <location>
        <begin position="282"/>
        <end position="300"/>
    </location>
</feature>
<evidence type="ECO:0000256" key="7">
    <source>
        <dbReference type="ARBA" id="ARBA00023136"/>
    </source>
</evidence>